<dbReference type="Pfam" id="PF01112">
    <property type="entry name" value="Asparaginase_2"/>
    <property type="match status" value="1"/>
</dbReference>
<evidence type="ECO:0000313" key="11">
    <source>
        <dbReference type="Proteomes" id="UP000023772"/>
    </source>
</evidence>
<reference evidence="9 11" key="1">
    <citation type="submission" date="2014-03" db="EMBL/GenBank/DDBJ databases">
        <title>Complete genome sequence of a deeply braunched marine Bacteroidia bacterium Draconibacterium orientale type strain FH5T.</title>
        <authorList>
            <person name="Li X."/>
            <person name="Wang X."/>
            <person name="Xie Z."/>
            <person name="Du Z."/>
            <person name="Chen G."/>
        </authorList>
    </citation>
    <scope>NUCLEOTIDE SEQUENCE [LARGE SCALE GENOMIC DNA]</scope>
    <source>
        <strain evidence="9 11">FH5</strain>
    </source>
</reference>
<evidence type="ECO:0000256" key="4">
    <source>
        <dbReference type="ARBA" id="ARBA00069124"/>
    </source>
</evidence>
<dbReference type="GO" id="GO:0008233">
    <property type="term" value="F:peptidase activity"/>
    <property type="evidence" value="ECO:0007669"/>
    <property type="project" value="UniProtKB-KW"/>
</dbReference>
<feature type="signal peptide" evidence="8">
    <location>
        <begin position="1"/>
        <end position="21"/>
    </location>
</feature>
<sequence length="325" mass="34971">MLKKTLFLALFFVAGLLTVHAQKYAIVIHGGAGVMSKDKMDEKARAKYKARLNEALELGEQLLKNGAAATDVVVKVINVMENSPLFNAGKGAVFTHDGVNELDASIMEGKSLNAGAVAGVQDIKNPINAARAVMDNSEHVMLSGKGASEFAKEQGLEIVPNKYFYTERRYQSLQSLLKHERERTQKDNTGTVGCAVLDTHGNLCAGTSTGGMTNKKYGRIGDSPIIGAGTYANNKTCAVSCTGHGEYYIRLGFARDISAMMEYQNRSVTEACKKEIGKLSELEGTGGVIAVDADGNIAMEFNTSGMFRGYIKSSGEKEIAIFENE</sequence>
<dbReference type="PANTHER" id="PTHR10188:SF6">
    <property type="entry name" value="N(4)-(BETA-N-ACETYLGLUCOSAMINYL)-L-ASPARAGINASE"/>
    <property type="match status" value="1"/>
</dbReference>
<dbReference type="AlphaFoldDB" id="X5DDR3"/>
<dbReference type="InterPro" id="IPR029055">
    <property type="entry name" value="Ntn_hydrolases_N"/>
</dbReference>
<evidence type="ECO:0000256" key="2">
    <source>
        <dbReference type="ARBA" id="ARBA00022801"/>
    </source>
</evidence>
<feature type="active site" description="Nucleophile" evidence="5">
    <location>
        <position position="191"/>
    </location>
</feature>
<evidence type="ECO:0000256" key="7">
    <source>
        <dbReference type="PIRSR" id="PIRSR600246-3"/>
    </source>
</evidence>
<feature type="chain" id="PRO_5010514956" description="Isoaspartyl peptidase" evidence="8">
    <location>
        <begin position="22"/>
        <end position="325"/>
    </location>
</feature>
<feature type="binding site" evidence="6">
    <location>
        <begin position="242"/>
        <end position="245"/>
    </location>
    <ligand>
        <name>substrate</name>
    </ligand>
</feature>
<dbReference type="Gene3D" id="3.60.20.30">
    <property type="entry name" value="(Glycosyl)asparaginase"/>
    <property type="match status" value="1"/>
</dbReference>
<dbReference type="EMBL" id="FOHT01000040">
    <property type="protein sequence ID" value="SEU07551.1"/>
    <property type="molecule type" value="Genomic_DNA"/>
</dbReference>
<keyword evidence="3" id="KW-0068">Autocatalytic cleavage</keyword>
<dbReference type="SUPFAM" id="SSF56235">
    <property type="entry name" value="N-terminal nucleophile aminohydrolases (Ntn hydrolases)"/>
    <property type="match status" value="1"/>
</dbReference>
<feature type="site" description="Cleavage; by autolysis" evidence="7">
    <location>
        <begin position="190"/>
        <end position="191"/>
    </location>
</feature>
<dbReference type="KEGG" id="dori:FH5T_00160"/>
<dbReference type="Proteomes" id="UP000181981">
    <property type="component" value="Unassembled WGS sequence"/>
</dbReference>
<dbReference type="GO" id="GO:0016811">
    <property type="term" value="F:hydrolase activity, acting on carbon-nitrogen (but not peptide) bonds, in linear amides"/>
    <property type="evidence" value="ECO:0007669"/>
    <property type="project" value="UniProtKB-ARBA"/>
</dbReference>
<name>X5DDR3_9BACT</name>
<dbReference type="EMBL" id="CP007451">
    <property type="protein sequence ID" value="AHW58502.1"/>
    <property type="molecule type" value="Genomic_DNA"/>
</dbReference>
<keyword evidence="1" id="KW-0645">Protease</keyword>
<dbReference type="Proteomes" id="UP000023772">
    <property type="component" value="Chromosome"/>
</dbReference>
<evidence type="ECO:0000313" key="9">
    <source>
        <dbReference type="EMBL" id="AHW58502.1"/>
    </source>
</evidence>
<evidence type="ECO:0000313" key="10">
    <source>
        <dbReference type="EMBL" id="SEU07551.1"/>
    </source>
</evidence>
<dbReference type="CDD" id="cd04701">
    <property type="entry name" value="Asparaginase_2"/>
    <property type="match status" value="1"/>
</dbReference>
<keyword evidence="2" id="KW-0378">Hydrolase</keyword>
<dbReference type="PANTHER" id="PTHR10188">
    <property type="entry name" value="L-ASPARAGINASE"/>
    <property type="match status" value="1"/>
</dbReference>
<reference evidence="10 12" key="2">
    <citation type="submission" date="2016-10" db="EMBL/GenBank/DDBJ databases">
        <authorList>
            <person name="de Groot N.N."/>
        </authorList>
    </citation>
    <scope>NUCLEOTIDE SEQUENCE [LARGE SCALE GENOMIC DNA]</scope>
    <source>
        <strain evidence="10 12">DSM 25947</strain>
    </source>
</reference>
<evidence type="ECO:0000256" key="1">
    <source>
        <dbReference type="ARBA" id="ARBA00022670"/>
    </source>
</evidence>
<dbReference type="STRING" id="1168034.FH5T_00160"/>
<evidence type="ECO:0000256" key="5">
    <source>
        <dbReference type="PIRSR" id="PIRSR600246-1"/>
    </source>
</evidence>
<proteinExistence type="predicted"/>
<dbReference type="HOGENOM" id="CLU_021603_1_0_10"/>
<keyword evidence="11" id="KW-1185">Reference proteome</keyword>
<organism evidence="10 12">
    <name type="scientific">Draconibacterium orientale</name>
    <dbReference type="NCBI Taxonomy" id="1168034"/>
    <lineage>
        <taxon>Bacteria</taxon>
        <taxon>Pseudomonadati</taxon>
        <taxon>Bacteroidota</taxon>
        <taxon>Bacteroidia</taxon>
        <taxon>Marinilabiliales</taxon>
        <taxon>Prolixibacteraceae</taxon>
        <taxon>Draconibacterium</taxon>
    </lineage>
</organism>
<dbReference type="GO" id="GO:0006508">
    <property type="term" value="P:proteolysis"/>
    <property type="evidence" value="ECO:0007669"/>
    <property type="project" value="UniProtKB-KW"/>
</dbReference>
<keyword evidence="8" id="KW-0732">Signal</keyword>
<dbReference type="OrthoDB" id="9780217at2"/>
<dbReference type="FunFam" id="3.60.20.30:FF:000001">
    <property type="entry name" value="Isoaspartyl peptidase/L-asparaginase"/>
    <property type="match status" value="1"/>
</dbReference>
<evidence type="ECO:0000256" key="8">
    <source>
        <dbReference type="SAM" id="SignalP"/>
    </source>
</evidence>
<gene>
    <name evidence="9" type="ORF">FH5T_00160</name>
    <name evidence="10" type="ORF">SAMN05444285_14033</name>
</gene>
<evidence type="ECO:0000313" key="12">
    <source>
        <dbReference type="Proteomes" id="UP000181981"/>
    </source>
</evidence>
<dbReference type="eggNOG" id="COG1446">
    <property type="taxonomic scope" value="Bacteria"/>
</dbReference>
<evidence type="ECO:0000256" key="6">
    <source>
        <dbReference type="PIRSR" id="PIRSR600246-2"/>
    </source>
</evidence>
<evidence type="ECO:0000256" key="3">
    <source>
        <dbReference type="ARBA" id="ARBA00022813"/>
    </source>
</evidence>
<dbReference type="InterPro" id="IPR000246">
    <property type="entry name" value="Peptidase_T2"/>
</dbReference>
<dbReference type="RefSeq" id="WP_038554056.1">
    <property type="nucleotide sequence ID" value="NZ_FOHT01000040.1"/>
</dbReference>
<accession>X5DDR3</accession>
<feature type="binding site" evidence="6">
    <location>
        <begin position="219"/>
        <end position="222"/>
    </location>
    <ligand>
        <name>substrate</name>
    </ligand>
</feature>
<protein>
    <recommendedName>
        <fullName evidence="4">Isoaspartyl peptidase</fullName>
    </recommendedName>
</protein>